<accession>A0ABT7WEF8</accession>
<evidence type="ECO:0000313" key="3">
    <source>
        <dbReference type="Proteomes" id="UP001174839"/>
    </source>
</evidence>
<name>A0ABT7WEF8_9FLAO</name>
<dbReference type="InterPro" id="IPR025366">
    <property type="entry name" value="DUF4270"/>
</dbReference>
<proteinExistence type="predicted"/>
<sequence>MKRFFFYLLAGFVFMAIGVSCEEDPVTIGDGIVGQEPFINGKAVYDVFAFNKNIETIPTNQLPVYQLGYFDDPIYGMTEGIITSQLSLASSGGIQFFGRYTQQREENDPDIPNENETVSEVILYLPYFQTANADQDLDGVADSLDADPNDPSSDSDGDGLTDSEETARGSDPLNPDTDGDGIGDAEDDSTPDNIFPERRQLDSIYGDRDAEFNFKVSRSTYFLRDLDPDSGFQESEPYYSNQNLSEDFASDVLFEGVLEISDEEILIFQEDDPDTEEDESLIVEERIQPGIRVALDPDYFQENFIDLEGSSELLSNANFKEYFRGIHLNLNPIDSEVMILFDITQARLTVKYTYEATDGEEVSIIDEEEELRLLSGGGNQAIQNNAVNSLTSEAYPSEVTDTFASDDNLPEESASRIYLKGGAGTFAEIELFDLMGGGEAINEIRQNNWLINEANLIFYVDRERLDAAGITDEPPRLYLYNAETNLPLFNVSTESNVEDSSLGVFLNYDGILEQALGKGVKYTVRITEYLNNIIQRDSVNATLGLSLTADIRLRTNADVILPDGSEKELTLGNGITPLGTVLVGGNVDADDPKRLRLEISYTEIDP</sequence>
<feature type="region of interest" description="Disordered" evidence="1">
    <location>
        <begin position="139"/>
        <end position="202"/>
    </location>
</feature>
<organism evidence="2 3">
    <name type="scientific">Robiginitalea aurantiaca</name>
    <dbReference type="NCBI Taxonomy" id="3056915"/>
    <lineage>
        <taxon>Bacteria</taxon>
        <taxon>Pseudomonadati</taxon>
        <taxon>Bacteroidota</taxon>
        <taxon>Flavobacteriia</taxon>
        <taxon>Flavobacteriales</taxon>
        <taxon>Flavobacteriaceae</taxon>
        <taxon>Robiginitalea</taxon>
    </lineage>
</organism>
<comment type="caution">
    <text evidence="2">The sequence shown here is derived from an EMBL/GenBank/DDBJ whole genome shotgun (WGS) entry which is preliminary data.</text>
</comment>
<dbReference type="SUPFAM" id="SSF103647">
    <property type="entry name" value="TSP type-3 repeat"/>
    <property type="match status" value="1"/>
</dbReference>
<reference evidence="2" key="1">
    <citation type="submission" date="2023-06" db="EMBL/GenBank/DDBJ databases">
        <title>Robiginitalea aurantiacus sp. nov. and Algoriphagus sediminis sp. nov., isolated from coastal sediment.</title>
        <authorList>
            <person name="Zhou Z.Y."/>
            <person name="An J."/>
            <person name="Jia Y.W."/>
            <person name="Du Z.J."/>
        </authorList>
    </citation>
    <scope>NUCLEOTIDE SEQUENCE</scope>
    <source>
        <strain evidence="2">M39</strain>
    </source>
</reference>
<feature type="compositionally biased region" description="Acidic residues" evidence="1">
    <location>
        <begin position="139"/>
        <end position="164"/>
    </location>
</feature>
<evidence type="ECO:0000256" key="1">
    <source>
        <dbReference type="SAM" id="MobiDB-lite"/>
    </source>
</evidence>
<dbReference type="Gene3D" id="4.10.1080.10">
    <property type="entry name" value="TSP type-3 repeat"/>
    <property type="match status" value="1"/>
</dbReference>
<dbReference type="PROSITE" id="PS51257">
    <property type="entry name" value="PROKAR_LIPOPROTEIN"/>
    <property type="match status" value="1"/>
</dbReference>
<feature type="compositionally biased region" description="Acidic residues" evidence="1">
    <location>
        <begin position="177"/>
        <end position="190"/>
    </location>
</feature>
<protein>
    <submittedName>
        <fullName evidence="2">DUF4270 family protein</fullName>
    </submittedName>
</protein>
<dbReference type="InterPro" id="IPR028974">
    <property type="entry name" value="TSP_type-3_rpt"/>
</dbReference>
<evidence type="ECO:0000313" key="2">
    <source>
        <dbReference type="EMBL" id="MDM9631311.1"/>
    </source>
</evidence>
<gene>
    <name evidence="2" type="ORF">QU605_07510</name>
</gene>
<dbReference type="RefSeq" id="WP_289724670.1">
    <property type="nucleotide sequence ID" value="NZ_JAUDUY010000003.1"/>
</dbReference>
<keyword evidence="3" id="KW-1185">Reference proteome</keyword>
<dbReference type="Pfam" id="PF14092">
    <property type="entry name" value="DUF4270"/>
    <property type="match status" value="1"/>
</dbReference>
<dbReference type="Proteomes" id="UP001174839">
    <property type="component" value="Unassembled WGS sequence"/>
</dbReference>
<dbReference type="EMBL" id="JAUDUY010000003">
    <property type="protein sequence ID" value="MDM9631311.1"/>
    <property type="molecule type" value="Genomic_DNA"/>
</dbReference>